<dbReference type="InterPro" id="IPR003154">
    <property type="entry name" value="S1/P1nuclease"/>
</dbReference>
<feature type="signal peptide" evidence="9">
    <location>
        <begin position="1"/>
        <end position="22"/>
    </location>
</feature>
<keyword evidence="7" id="KW-0325">Glycoprotein</keyword>
<feature type="chain" id="PRO_5023113713" evidence="9">
    <location>
        <begin position="23"/>
        <end position="397"/>
    </location>
</feature>
<feature type="region of interest" description="Disordered" evidence="8">
    <location>
        <begin position="313"/>
        <end position="338"/>
    </location>
</feature>
<protein>
    <submittedName>
        <fullName evidence="10">Related to Nuclease Le3</fullName>
    </submittedName>
</protein>
<dbReference type="Pfam" id="PF02265">
    <property type="entry name" value="S1-P1_nuclease"/>
    <property type="match status" value="1"/>
</dbReference>
<keyword evidence="2" id="KW-0540">Nuclease</keyword>
<organism evidence="10 11">
    <name type="scientific">Pseudozyma flocculosa</name>
    <dbReference type="NCBI Taxonomy" id="84751"/>
    <lineage>
        <taxon>Eukaryota</taxon>
        <taxon>Fungi</taxon>
        <taxon>Dikarya</taxon>
        <taxon>Basidiomycota</taxon>
        <taxon>Ustilaginomycotina</taxon>
        <taxon>Ustilaginomycetes</taxon>
        <taxon>Ustilaginales</taxon>
        <taxon>Ustilaginaceae</taxon>
        <taxon>Pseudozyma</taxon>
    </lineage>
</organism>
<evidence type="ECO:0000256" key="9">
    <source>
        <dbReference type="SAM" id="SignalP"/>
    </source>
</evidence>
<accession>A0A5C3FBY4</accession>
<proteinExistence type="inferred from homology"/>
<dbReference type="GO" id="GO:0003676">
    <property type="term" value="F:nucleic acid binding"/>
    <property type="evidence" value="ECO:0007669"/>
    <property type="project" value="InterPro"/>
</dbReference>
<evidence type="ECO:0000313" key="11">
    <source>
        <dbReference type="Proteomes" id="UP000323386"/>
    </source>
</evidence>
<dbReference type="InterPro" id="IPR008947">
    <property type="entry name" value="PLipase_C/P1_nuclease_dom_sf"/>
</dbReference>
<dbReference type="GO" id="GO:0046872">
    <property type="term" value="F:metal ion binding"/>
    <property type="evidence" value="ECO:0007669"/>
    <property type="project" value="UniProtKB-KW"/>
</dbReference>
<comment type="similarity">
    <text evidence="1">Belongs to the nuclease type I family.</text>
</comment>
<dbReference type="SUPFAM" id="SSF48537">
    <property type="entry name" value="Phospholipase C/P1 nuclease"/>
    <property type="match status" value="1"/>
</dbReference>
<feature type="compositionally biased region" description="Pro residues" evidence="8">
    <location>
        <begin position="326"/>
        <end position="337"/>
    </location>
</feature>
<reference evidence="10 11" key="1">
    <citation type="submission" date="2018-03" db="EMBL/GenBank/DDBJ databases">
        <authorList>
            <person name="Guldener U."/>
        </authorList>
    </citation>
    <scope>NUCLEOTIDE SEQUENCE [LARGE SCALE GENOMIC DNA]</scope>
    <source>
        <strain evidence="10 11">DAOM196992</strain>
    </source>
</reference>
<evidence type="ECO:0000256" key="4">
    <source>
        <dbReference type="ARBA" id="ARBA00022759"/>
    </source>
</evidence>
<evidence type="ECO:0000313" key="10">
    <source>
        <dbReference type="EMBL" id="SPO41858.1"/>
    </source>
</evidence>
<dbReference type="Proteomes" id="UP000323386">
    <property type="component" value="Unassembled WGS sequence"/>
</dbReference>
<keyword evidence="6" id="KW-1015">Disulfide bond</keyword>
<evidence type="ECO:0000256" key="3">
    <source>
        <dbReference type="ARBA" id="ARBA00022723"/>
    </source>
</evidence>
<evidence type="ECO:0000256" key="5">
    <source>
        <dbReference type="ARBA" id="ARBA00022801"/>
    </source>
</evidence>
<dbReference type="Gene3D" id="1.10.575.10">
    <property type="entry name" value="P1 Nuclease"/>
    <property type="match status" value="1"/>
</dbReference>
<keyword evidence="3" id="KW-0479">Metal-binding</keyword>
<sequence length="397" mass="44472">MRLLALHTALVVLLCHLSAVRSWGLAGHQIVATIAQTQLHPLVRQHLCSILPNFTQYPSIWPSSPQGRPNTHCHLAVLAGWPDNVRFRLPWSSKLHYVNPTDDHPPQHCTYGEAGWTSDDNILHAMVNYTQRLTTETGYERDLALRFLVHFFGDAHQPLHLTGRARGGNDIWVHFEGRKSKLHSVWDGLLLNKQVRQLANYTSRLPSPRIESGLRGDVYDPYIRWILKEGLGQPAIKGQEPLGWFTNEAPEWPSCGTEAGRGLVVQQTGQSVFNDQDPSAVDDTDLPICPYYWTKPMHPLVCEYAFAHPVPEWEPPSDDLEGGVPEHPPSPPPPRLPLPELDTPEYLGRIDADKVIQRQLAKAGVRLAAVLNTLLLDEATRAVGGIMPVDWLDEGRS</sequence>
<keyword evidence="5" id="KW-0378">Hydrolase</keyword>
<dbReference type="AlphaFoldDB" id="A0A5C3FBY4"/>
<dbReference type="CDD" id="cd11010">
    <property type="entry name" value="S1-P1_nuclease"/>
    <property type="match status" value="1"/>
</dbReference>
<dbReference type="OrthoDB" id="441446at2759"/>
<dbReference type="GO" id="GO:0006308">
    <property type="term" value="P:DNA catabolic process"/>
    <property type="evidence" value="ECO:0007669"/>
    <property type="project" value="InterPro"/>
</dbReference>
<keyword evidence="9" id="KW-0732">Signal</keyword>
<name>A0A5C3FBY4_9BASI</name>
<evidence type="ECO:0000256" key="7">
    <source>
        <dbReference type="ARBA" id="ARBA00023180"/>
    </source>
</evidence>
<gene>
    <name evidence="10" type="ORF">PSFLO_07340</name>
</gene>
<dbReference type="PANTHER" id="PTHR33146">
    <property type="entry name" value="ENDONUCLEASE 4"/>
    <property type="match status" value="1"/>
</dbReference>
<evidence type="ECO:0000256" key="8">
    <source>
        <dbReference type="SAM" id="MobiDB-lite"/>
    </source>
</evidence>
<keyword evidence="11" id="KW-1185">Reference proteome</keyword>
<evidence type="ECO:0000256" key="6">
    <source>
        <dbReference type="ARBA" id="ARBA00023157"/>
    </source>
</evidence>
<dbReference type="GO" id="GO:0004519">
    <property type="term" value="F:endonuclease activity"/>
    <property type="evidence" value="ECO:0007669"/>
    <property type="project" value="UniProtKB-KW"/>
</dbReference>
<dbReference type="PANTHER" id="PTHR33146:SF29">
    <property type="entry name" value="S1_P1 NUCLEASE"/>
    <property type="match status" value="1"/>
</dbReference>
<dbReference type="EMBL" id="OOIP01000032">
    <property type="protein sequence ID" value="SPO41858.1"/>
    <property type="molecule type" value="Genomic_DNA"/>
</dbReference>
<dbReference type="GO" id="GO:0016788">
    <property type="term" value="F:hydrolase activity, acting on ester bonds"/>
    <property type="evidence" value="ECO:0007669"/>
    <property type="project" value="InterPro"/>
</dbReference>
<evidence type="ECO:0000256" key="2">
    <source>
        <dbReference type="ARBA" id="ARBA00022722"/>
    </source>
</evidence>
<keyword evidence="4" id="KW-0255">Endonuclease</keyword>
<evidence type="ECO:0000256" key="1">
    <source>
        <dbReference type="ARBA" id="ARBA00009547"/>
    </source>
</evidence>